<keyword evidence="7" id="KW-1185">Reference proteome</keyword>
<proteinExistence type="predicted"/>
<evidence type="ECO:0000256" key="4">
    <source>
        <dbReference type="ARBA" id="ARBA00023098"/>
    </source>
</evidence>
<evidence type="ECO:0000313" key="6">
    <source>
        <dbReference type="EMBL" id="AXI62455.1"/>
    </source>
</evidence>
<evidence type="ECO:0000259" key="5">
    <source>
        <dbReference type="PROSITE" id="PS50035"/>
    </source>
</evidence>
<dbReference type="SMART" id="SM00155">
    <property type="entry name" value="PLDc"/>
    <property type="match status" value="2"/>
</dbReference>
<gene>
    <name evidence="6" type="ORF">DLD99_18895</name>
</gene>
<dbReference type="InterPro" id="IPR015679">
    <property type="entry name" value="PLipase_D_fam"/>
</dbReference>
<keyword evidence="4" id="KW-0443">Lipid metabolism</keyword>
<organism evidence="6 7">
    <name type="scientific">Pseudomonas kribbensis</name>
    <dbReference type="NCBI Taxonomy" id="1628086"/>
    <lineage>
        <taxon>Bacteria</taxon>
        <taxon>Pseudomonadati</taxon>
        <taxon>Pseudomonadota</taxon>
        <taxon>Gammaproteobacteria</taxon>
        <taxon>Pseudomonadales</taxon>
        <taxon>Pseudomonadaceae</taxon>
        <taxon>Pseudomonas</taxon>
    </lineage>
</organism>
<accession>A0A345RT39</accession>
<sequence length="1083" mass="121057">MTMTDSATPYNGVRHKEVSQINTAAGKALPAVNAPDFFIQDKSAFAPKRSGNQVRFFTTGEDYYKDLAKEIAKAETSIFITGWQVNYDVTLDGKQTLWECLSNALKKPGLKIYVMPWLSPAASVGTHDFETMLAVFQLNAGLKVPRAFCTPAIQQSDMKGLGSTFSHHQKCVVIDNKIGYVGGIDLAYGRRDDNNFSLDASDRKGNDAYNPGIPHLGWMDMDKHVSRAGLLLGTLFDLSRPLAETTIGTEKTNVKLALPSRAAVINAVAAIQNFFASPPLPVLDRAMKAGKSLKEYVSSIDPLARPREYLTDAAIRNITALIKHNWTRLPLAEPLKGQAQVWIREVESSAGNLQASLRLKSYELINNWTNSTDLGRLVAMFCDKGYDAMPAEKMGWLNNIGQLTTSLLGHFYALLQDRVANHQEPFVYLKHKPQPLASADYSRLDKDQPRMPWQDVHSRIEGPSVYDLSRNFIDRWNGQQAYIAEIKSLEKTTVIVALMEWVNTLVRDAGLPHHLDLNNQISLKLPMPKPVWIDQAPTLPTPPQTAQGGVSVQVLRSASAAMTTQEAKGRNQAKVNLPLPEGFNVGGVQDNCLRAMLQTISSAQHFIYIENQFFQTDFGDEGELAEGRPLSGPMASLRDPSTLNENFVARIKLREAMEDQDFTRIDWKEVNAISKEPGEEARTFLKSFLAIWQTNAQGWLTQKLGKEQKLTNSIGKALADRIGRAIAENRPFHVYLILPVHPEGALNVLNLMHQVHLTMQSLVFGEQSLVKRIQRHMAMKDMMDRGASKEEAGKIIERVDSKNKPVYAQQDWSKYLTLLNLRTWATLGDRVVTEQIYVHSKLLIADDRVAILGSANINDRSQCGTRDSELAVIVRDSESTEAKLDGKHNQKVGKTINKLRKDLWKKHFGMSQAKKDGPVAHFTVSDEVLDQPAAEKTWKAIQIQAASNSKAYEYSFNFIPRNFNQSQVIESSTAQQYQEGFPSPIWPTWTYRSTLHMNLGGQISDPLPHEQGFWESKTLAGVRTYPAPIGVRGFITALPIYWTKGENNESGLNLTIIAHNQDKKNDVHIASLREASHRNEHSS</sequence>
<dbReference type="GO" id="GO:0004630">
    <property type="term" value="F:phospholipase D activity"/>
    <property type="evidence" value="ECO:0007669"/>
    <property type="project" value="UniProtKB-EC"/>
</dbReference>
<evidence type="ECO:0000256" key="3">
    <source>
        <dbReference type="ARBA" id="ARBA00022801"/>
    </source>
</evidence>
<dbReference type="AlphaFoldDB" id="A0A345RT39"/>
<dbReference type="EMBL" id="CP029608">
    <property type="protein sequence ID" value="AXI62455.1"/>
    <property type="molecule type" value="Genomic_DNA"/>
</dbReference>
<dbReference type="PANTHER" id="PTHR18896:SF76">
    <property type="entry name" value="PHOSPHOLIPASE"/>
    <property type="match status" value="1"/>
</dbReference>
<feature type="domain" description="PLD phosphodiesterase" evidence="5">
    <location>
        <begin position="163"/>
        <end position="190"/>
    </location>
</feature>
<evidence type="ECO:0000256" key="2">
    <source>
        <dbReference type="ARBA" id="ARBA00022737"/>
    </source>
</evidence>
<reference evidence="6 7" key="1">
    <citation type="submission" date="2018-05" db="EMBL/GenBank/DDBJ databases">
        <title>Complete genome sequence of Pseudomonas kribbensis 46-2(T).</title>
        <authorList>
            <person name="Jeong H."/>
            <person name="Lee S.-G."/>
            <person name="Rha E."/>
            <person name="Kim H."/>
        </authorList>
    </citation>
    <scope>NUCLEOTIDE SEQUENCE [LARGE SCALE GENOMIC DNA]</scope>
    <source>
        <strain evidence="6 7">46-2</strain>
    </source>
</reference>
<feature type="domain" description="PLD phosphodiesterase" evidence="5">
    <location>
        <begin position="834"/>
        <end position="861"/>
    </location>
</feature>
<evidence type="ECO:0000313" key="7">
    <source>
        <dbReference type="Proteomes" id="UP000253720"/>
    </source>
</evidence>
<dbReference type="GO" id="GO:0009395">
    <property type="term" value="P:phospholipid catabolic process"/>
    <property type="evidence" value="ECO:0007669"/>
    <property type="project" value="TreeGrafter"/>
</dbReference>
<dbReference type="CDD" id="cd09104">
    <property type="entry name" value="PLDc_vPLD1_2_like_1"/>
    <property type="match status" value="1"/>
</dbReference>
<dbReference type="Gene3D" id="3.30.870.10">
    <property type="entry name" value="Endonuclease Chain A"/>
    <property type="match status" value="3"/>
</dbReference>
<keyword evidence="3" id="KW-0378">Hydrolase</keyword>
<dbReference type="Proteomes" id="UP000253720">
    <property type="component" value="Chromosome"/>
</dbReference>
<comment type="catalytic activity">
    <reaction evidence="1">
        <text>a 1,2-diacyl-sn-glycero-3-phosphocholine + H2O = a 1,2-diacyl-sn-glycero-3-phosphate + choline + H(+)</text>
        <dbReference type="Rhea" id="RHEA:14445"/>
        <dbReference type="ChEBI" id="CHEBI:15354"/>
        <dbReference type="ChEBI" id="CHEBI:15377"/>
        <dbReference type="ChEBI" id="CHEBI:15378"/>
        <dbReference type="ChEBI" id="CHEBI:57643"/>
        <dbReference type="ChEBI" id="CHEBI:58608"/>
        <dbReference type="EC" id="3.1.4.4"/>
    </reaction>
</comment>
<protein>
    <submittedName>
        <fullName evidence="6">Phospholipase</fullName>
    </submittedName>
</protein>
<keyword evidence="2" id="KW-0677">Repeat</keyword>
<dbReference type="SUPFAM" id="SSF56024">
    <property type="entry name" value="Phospholipase D/nuclease"/>
    <property type="match status" value="2"/>
</dbReference>
<dbReference type="Pfam" id="PF00614">
    <property type="entry name" value="PLDc"/>
    <property type="match status" value="2"/>
</dbReference>
<evidence type="ECO:0000256" key="1">
    <source>
        <dbReference type="ARBA" id="ARBA00000798"/>
    </source>
</evidence>
<dbReference type="InterPro" id="IPR001736">
    <property type="entry name" value="PLipase_D/transphosphatidylase"/>
</dbReference>
<dbReference type="PROSITE" id="PS50035">
    <property type="entry name" value="PLD"/>
    <property type="match status" value="2"/>
</dbReference>
<dbReference type="PANTHER" id="PTHR18896">
    <property type="entry name" value="PHOSPHOLIPASE D"/>
    <property type="match status" value="1"/>
</dbReference>
<dbReference type="KEGG" id="pke:DLD99_18895"/>
<dbReference type="CDD" id="cd09141">
    <property type="entry name" value="PLDc_vPLD1_2_yPLD_like_2"/>
    <property type="match status" value="1"/>
</dbReference>
<name>A0A345RT39_9PSED</name>